<keyword evidence="9" id="KW-1185">Reference proteome</keyword>
<comment type="caution">
    <text evidence="8">The sequence shown here is derived from an EMBL/GenBank/DDBJ whole genome shotgun (WGS) entry which is preliminary data.</text>
</comment>
<keyword evidence="5" id="KW-0539">Nucleus</keyword>
<dbReference type="EMBL" id="JAVFKD010000014">
    <property type="protein sequence ID" value="KAK5991597.1"/>
    <property type="molecule type" value="Genomic_DNA"/>
</dbReference>
<dbReference type="Proteomes" id="UP001338125">
    <property type="component" value="Unassembled WGS sequence"/>
</dbReference>
<dbReference type="Pfam" id="PF04082">
    <property type="entry name" value="Fungal_trans"/>
    <property type="match status" value="1"/>
</dbReference>
<feature type="domain" description="Xylanolytic transcriptional activator regulatory" evidence="7">
    <location>
        <begin position="250"/>
        <end position="320"/>
    </location>
</feature>
<proteinExistence type="predicted"/>
<dbReference type="InterPro" id="IPR007219">
    <property type="entry name" value="XnlR_reg_dom"/>
</dbReference>
<gene>
    <name evidence="8" type="ORF">PT974_09882</name>
</gene>
<sequence>MNSRPLRDRANIVWDLQELSTRESNVHVGPPLTASSKEIFTNYCKGSRRQGVRKKRTATQTQSRSITEPSNVGDETARDITVYSPSQSSISLEPSLFTSSTPQSSFIAKGSVLAYDAPAEPSPLGAINSPAFGVSDPVIRAIQADILPRAPLLQALKDAYIENVLPFHPVLDPSDFSTDSPVMLQQAICLVGSLMRHDQSNLTFAHSQYDKVKALVHFKRHHDPVVLLKTCCLLACWSPASTDLITLDGPWQWAGIAIRLAIQMGLHKQATYKHHANASCLRRIFWHLIMTDKMMVACWGRPPALSMDDSDLLPLSLADFSRHAVGAALALEGHKVIHVIGKIGQLNARKREIPSEEMGSIITLLCDWQRDLPHEARLFDSGGERLPFSRVASEIHIYYFAAIIMIQMLNQRQHTQWQPSTSSLVASSCMAALYDEINSREQAAYLLHHHGFLIMAAALPLIFHSPQAENRNSISDQLDVICSVLLRMKAKYGGASFVLSKIHRLRQWSTASERPASQSGPSNATVYKLESCLNQLFPFPSKFCSQMESVDPTALDGNDRRDDLALESDFTMFDMLGMDMTSFDMLESSNFLGY</sequence>
<name>A0ABR0SHE8_9HYPO</name>
<dbReference type="SMART" id="SM00906">
    <property type="entry name" value="Fungal_trans"/>
    <property type="match status" value="1"/>
</dbReference>
<evidence type="ECO:0000259" key="7">
    <source>
        <dbReference type="SMART" id="SM00906"/>
    </source>
</evidence>
<organism evidence="8 9">
    <name type="scientific">Cladobotryum mycophilum</name>
    <dbReference type="NCBI Taxonomy" id="491253"/>
    <lineage>
        <taxon>Eukaryota</taxon>
        <taxon>Fungi</taxon>
        <taxon>Dikarya</taxon>
        <taxon>Ascomycota</taxon>
        <taxon>Pezizomycotina</taxon>
        <taxon>Sordariomycetes</taxon>
        <taxon>Hypocreomycetidae</taxon>
        <taxon>Hypocreales</taxon>
        <taxon>Hypocreaceae</taxon>
        <taxon>Cladobotryum</taxon>
    </lineage>
</organism>
<keyword evidence="2" id="KW-0805">Transcription regulation</keyword>
<dbReference type="PANTHER" id="PTHR47171:SF5">
    <property type="entry name" value="ZN(II)2CYS6 TRANSCRIPTION FACTOR (EUROFUNG)"/>
    <property type="match status" value="1"/>
</dbReference>
<dbReference type="PANTHER" id="PTHR47171">
    <property type="entry name" value="FARA-RELATED"/>
    <property type="match status" value="1"/>
</dbReference>
<evidence type="ECO:0000256" key="6">
    <source>
        <dbReference type="SAM" id="MobiDB-lite"/>
    </source>
</evidence>
<feature type="compositionally biased region" description="Polar residues" evidence="6">
    <location>
        <begin position="58"/>
        <end position="70"/>
    </location>
</feature>
<accession>A0ABR0SHE8</accession>
<protein>
    <recommendedName>
        <fullName evidence="7">Xylanolytic transcriptional activator regulatory domain-containing protein</fullName>
    </recommendedName>
</protein>
<evidence type="ECO:0000256" key="2">
    <source>
        <dbReference type="ARBA" id="ARBA00023015"/>
    </source>
</evidence>
<evidence type="ECO:0000313" key="8">
    <source>
        <dbReference type="EMBL" id="KAK5991597.1"/>
    </source>
</evidence>
<reference evidence="8 9" key="1">
    <citation type="submission" date="2024-01" db="EMBL/GenBank/DDBJ databases">
        <title>Complete genome of Cladobotryum mycophilum ATHUM6906.</title>
        <authorList>
            <person name="Christinaki A.C."/>
            <person name="Myridakis A.I."/>
            <person name="Kouvelis V.N."/>
        </authorList>
    </citation>
    <scope>NUCLEOTIDE SEQUENCE [LARGE SCALE GENOMIC DNA]</scope>
    <source>
        <strain evidence="8 9">ATHUM6906</strain>
    </source>
</reference>
<evidence type="ECO:0000256" key="4">
    <source>
        <dbReference type="ARBA" id="ARBA00023163"/>
    </source>
</evidence>
<evidence type="ECO:0000256" key="3">
    <source>
        <dbReference type="ARBA" id="ARBA00023125"/>
    </source>
</evidence>
<dbReference type="InterPro" id="IPR052073">
    <property type="entry name" value="Amide_Lactam_Regulators"/>
</dbReference>
<feature type="compositionally biased region" description="Basic residues" evidence="6">
    <location>
        <begin position="46"/>
        <end position="57"/>
    </location>
</feature>
<evidence type="ECO:0000256" key="1">
    <source>
        <dbReference type="ARBA" id="ARBA00022833"/>
    </source>
</evidence>
<keyword evidence="1" id="KW-0862">Zinc</keyword>
<evidence type="ECO:0000313" key="9">
    <source>
        <dbReference type="Proteomes" id="UP001338125"/>
    </source>
</evidence>
<keyword evidence="3" id="KW-0238">DNA-binding</keyword>
<keyword evidence="4" id="KW-0804">Transcription</keyword>
<feature type="region of interest" description="Disordered" evidence="6">
    <location>
        <begin position="46"/>
        <end position="76"/>
    </location>
</feature>
<dbReference type="CDD" id="cd12148">
    <property type="entry name" value="fungal_TF_MHR"/>
    <property type="match status" value="1"/>
</dbReference>
<evidence type="ECO:0000256" key="5">
    <source>
        <dbReference type="ARBA" id="ARBA00023242"/>
    </source>
</evidence>